<protein>
    <submittedName>
        <fullName evidence="3">Uncharacterized protein</fullName>
    </submittedName>
</protein>
<evidence type="ECO:0000256" key="2">
    <source>
        <dbReference type="SAM" id="SignalP"/>
    </source>
</evidence>
<dbReference type="EMBL" id="JAJAGQ010000018">
    <property type="protein sequence ID" value="KAJ8536344.1"/>
    <property type="molecule type" value="Genomic_DNA"/>
</dbReference>
<keyword evidence="2" id="KW-0732">Signal</keyword>
<sequence length="199" mass="22101">MVSLSFMLLQMVFIFLIIKYTVAHSDQAKKTFVVHEAKNGQAMALKCYLSVEKEVLDGVPAAAELTNGRVGGRKMMIELTNLKKNMKQLEADSKNSSGNSNSSASLLGESRKNIQNQGDKGKNLMKSASGRNSKNSTNKLASTYQPDDNETFQKLESEKLLEDTTEFFTMMNKDYTGGPGTGSKTHHKHNFQPYHRSNP</sequence>
<feature type="region of interest" description="Disordered" evidence="1">
    <location>
        <begin position="171"/>
        <end position="199"/>
    </location>
</feature>
<organism evidence="3 4">
    <name type="scientific">Anisodus acutangulus</name>
    <dbReference type="NCBI Taxonomy" id="402998"/>
    <lineage>
        <taxon>Eukaryota</taxon>
        <taxon>Viridiplantae</taxon>
        <taxon>Streptophyta</taxon>
        <taxon>Embryophyta</taxon>
        <taxon>Tracheophyta</taxon>
        <taxon>Spermatophyta</taxon>
        <taxon>Magnoliopsida</taxon>
        <taxon>eudicotyledons</taxon>
        <taxon>Gunneridae</taxon>
        <taxon>Pentapetalae</taxon>
        <taxon>asterids</taxon>
        <taxon>lamiids</taxon>
        <taxon>Solanales</taxon>
        <taxon>Solanaceae</taxon>
        <taxon>Solanoideae</taxon>
        <taxon>Hyoscyameae</taxon>
        <taxon>Anisodus</taxon>
    </lineage>
</organism>
<dbReference type="GO" id="GO:0008083">
    <property type="term" value="F:growth factor activity"/>
    <property type="evidence" value="ECO:0007669"/>
    <property type="project" value="InterPro"/>
</dbReference>
<evidence type="ECO:0000313" key="4">
    <source>
        <dbReference type="Proteomes" id="UP001152561"/>
    </source>
</evidence>
<feature type="compositionally biased region" description="Low complexity" evidence="1">
    <location>
        <begin position="94"/>
        <end position="105"/>
    </location>
</feature>
<dbReference type="AlphaFoldDB" id="A0A9Q1LJU7"/>
<evidence type="ECO:0000313" key="3">
    <source>
        <dbReference type="EMBL" id="KAJ8536344.1"/>
    </source>
</evidence>
<feature type="chain" id="PRO_5040259751" evidence="2">
    <location>
        <begin position="24"/>
        <end position="199"/>
    </location>
</feature>
<dbReference type="GO" id="GO:0010082">
    <property type="term" value="P:regulation of root meristem growth"/>
    <property type="evidence" value="ECO:0007669"/>
    <property type="project" value="InterPro"/>
</dbReference>
<gene>
    <name evidence="3" type="ORF">K7X08_034745</name>
</gene>
<feature type="compositionally biased region" description="Polar residues" evidence="1">
    <location>
        <begin position="129"/>
        <end position="146"/>
    </location>
</feature>
<dbReference type="PANTHER" id="PTHR36313">
    <property type="entry name" value="ROOT MERISTEM GROWTH FACTOR 2"/>
    <property type="match status" value="1"/>
</dbReference>
<evidence type="ECO:0000256" key="1">
    <source>
        <dbReference type="SAM" id="MobiDB-lite"/>
    </source>
</evidence>
<dbReference type="OrthoDB" id="1288142at2759"/>
<comment type="caution">
    <text evidence="3">The sequence shown here is derived from an EMBL/GenBank/DDBJ whole genome shotgun (WGS) entry which is preliminary data.</text>
</comment>
<accession>A0A9Q1LJU7</accession>
<dbReference type="PANTHER" id="PTHR36313:SF3">
    <property type="match status" value="1"/>
</dbReference>
<feature type="region of interest" description="Disordered" evidence="1">
    <location>
        <begin position="90"/>
        <end position="153"/>
    </location>
</feature>
<dbReference type="InterPro" id="IPR038804">
    <property type="entry name" value="RGF3"/>
</dbReference>
<proteinExistence type="predicted"/>
<reference evidence="4" key="1">
    <citation type="journal article" date="2023" name="Proc. Natl. Acad. Sci. U.S.A.">
        <title>Genomic and structural basis for evolution of tropane alkaloid biosynthesis.</title>
        <authorList>
            <person name="Wanga Y.-J."/>
            <person name="Taina T."/>
            <person name="Yua J.-Y."/>
            <person name="Lia J."/>
            <person name="Xua B."/>
            <person name="Chenc J."/>
            <person name="D'Auriad J.C."/>
            <person name="Huanga J.-P."/>
            <person name="Huanga S.-X."/>
        </authorList>
    </citation>
    <scope>NUCLEOTIDE SEQUENCE [LARGE SCALE GENOMIC DNA]</scope>
    <source>
        <strain evidence="4">cv. KIB-2019</strain>
    </source>
</reference>
<dbReference type="Proteomes" id="UP001152561">
    <property type="component" value="Unassembled WGS sequence"/>
</dbReference>
<name>A0A9Q1LJU7_9SOLA</name>
<feature type="signal peptide" evidence="2">
    <location>
        <begin position="1"/>
        <end position="23"/>
    </location>
</feature>
<keyword evidence="4" id="KW-1185">Reference proteome</keyword>